<organism evidence="3 4">
    <name type="scientific">Trypanosoma cruzi marinkellei</name>
    <dbReference type="NCBI Taxonomy" id="85056"/>
    <lineage>
        <taxon>Eukaryota</taxon>
        <taxon>Discoba</taxon>
        <taxon>Euglenozoa</taxon>
        <taxon>Kinetoplastea</taxon>
        <taxon>Metakinetoplastina</taxon>
        <taxon>Trypanosomatida</taxon>
        <taxon>Trypanosomatidae</taxon>
        <taxon>Trypanosoma</taxon>
        <taxon>Schizotrypanum</taxon>
    </lineage>
</organism>
<dbReference type="EMBL" id="AHKC01019609">
    <property type="protein sequence ID" value="EKF26936.1"/>
    <property type="molecule type" value="Genomic_DNA"/>
</dbReference>
<feature type="domain" description="Primase C-terminal 2" evidence="2">
    <location>
        <begin position="516"/>
        <end position="578"/>
    </location>
</feature>
<evidence type="ECO:0000313" key="4">
    <source>
        <dbReference type="Proteomes" id="UP000007350"/>
    </source>
</evidence>
<dbReference type="AlphaFoldDB" id="K2MX55"/>
<feature type="compositionally biased region" description="Low complexity" evidence="1">
    <location>
        <begin position="209"/>
        <end position="220"/>
    </location>
</feature>
<name>K2MX55_TRYCR</name>
<keyword evidence="4" id="KW-1185">Reference proteome</keyword>
<protein>
    <submittedName>
        <fullName evidence="3">Mitochondrial DNA primase, putative</fullName>
    </submittedName>
</protein>
<proteinExistence type="predicted"/>
<dbReference type="Pfam" id="PF08707">
    <property type="entry name" value="PriCT_2"/>
    <property type="match status" value="1"/>
</dbReference>
<dbReference type="Proteomes" id="UP000007350">
    <property type="component" value="Unassembled WGS sequence"/>
</dbReference>
<comment type="caution">
    <text evidence="3">The sequence shown here is derived from an EMBL/GenBank/DDBJ whole genome shotgun (WGS) entry which is preliminary data.</text>
</comment>
<evidence type="ECO:0000259" key="2">
    <source>
        <dbReference type="Pfam" id="PF08707"/>
    </source>
</evidence>
<dbReference type="OrthoDB" id="277469at2759"/>
<evidence type="ECO:0000256" key="1">
    <source>
        <dbReference type="SAM" id="MobiDB-lite"/>
    </source>
</evidence>
<dbReference type="InterPro" id="IPR014819">
    <property type="entry name" value="PriCT_2"/>
</dbReference>
<dbReference type="GO" id="GO:0016817">
    <property type="term" value="F:hydrolase activity, acting on acid anhydrides"/>
    <property type="evidence" value="ECO:0007669"/>
    <property type="project" value="InterPro"/>
</dbReference>
<feature type="region of interest" description="Disordered" evidence="1">
    <location>
        <begin position="104"/>
        <end position="232"/>
    </location>
</feature>
<feature type="compositionally biased region" description="Basic and acidic residues" evidence="1">
    <location>
        <begin position="113"/>
        <end position="149"/>
    </location>
</feature>
<feature type="compositionally biased region" description="Low complexity" evidence="1">
    <location>
        <begin position="34"/>
        <end position="60"/>
    </location>
</feature>
<reference evidence="3 4" key="1">
    <citation type="journal article" date="2012" name="BMC Genomics">
        <title>Comparative genomic analysis of human infective Trypanosoma cruzi lineages with the bat-restricted subspecies T. cruzi marinkellei.</title>
        <authorList>
            <person name="Franzen O."/>
            <person name="Talavera-Lopez C."/>
            <person name="Ochaya S."/>
            <person name="Butler C.E."/>
            <person name="Messenger L.A."/>
            <person name="Lewis M.D."/>
            <person name="Llewellyn M.S."/>
            <person name="Marinkelle C.J."/>
            <person name="Tyler K.M."/>
            <person name="Miles M.A."/>
            <person name="Andersson B."/>
        </authorList>
    </citation>
    <scope>NUCLEOTIDE SEQUENCE [LARGE SCALE GENOMIC DNA]</scope>
    <source>
        <strain evidence="3 4">B7</strain>
    </source>
</reference>
<feature type="region of interest" description="Disordered" evidence="1">
    <location>
        <begin position="32"/>
        <end position="60"/>
    </location>
</feature>
<gene>
    <name evidence="3" type="ORF">MOQ_009357</name>
</gene>
<sequence>MFRFSFSVRQASKRLIAELASINARKEAVDAQKKSAVTSATKHASSSSSTTKATSASAGDAEAAAVAVRAAAEGAMPKKTHTEPVVATKLAKLAKKMRKQKAAKAEVAAGDNVHTDVTAKKDSGETPLREAEMPVETVRKASPDADPPKVEGQQMKKKKKKLLKAASPPKSHTQVREEEKEASPPVDAPAAEMHKQPKTLHRKEEKVVAEAAASTEASPSKPERSDPPQQKTPMIKAFRIEDVLSACTPDDGVFARRLPQGGCQFFAWPGTPLAVASNAVSTMPDTIRTVHAIFGRKNTPIDLVLDIDCPVPPEHWSMSKVRPFQKKTLDDIMTVVMEEIEAIGEKVASQVVLQSPNLKKASFHVHTKLKDVAFEDYESLHGFLYRFHKKVPQVDLQIYRQNGMLRMHRCMKENHTSAITVFEDKKWNIGFPNGVVPDPVAALHSACVRESGTYSRLLHFEAPRTILVPEEGDNNDATGAANGGSKIPAILLPLTEREAVENVSMWLRTGTREVDVGDWRSWIKLGINTYRVAYHFRDAQTLRRPAMEELLDAWKEASKKCPTKYRSGVCEAKWSSFDIDKLCKSQDNDWWSSYQRIGRVAALNKAADAGGAKSANSSKKAEKE</sequence>
<evidence type="ECO:0000313" key="3">
    <source>
        <dbReference type="EMBL" id="EKF26936.1"/>
    </source>
</evidence>
<accession>K2MX55</accession>